<keyword evidence="3" id="KW-0949">S-adenosyl-L-methionine</keyword>
<keyword evidence="2" id="KW-0808">Transferase</keyword>
<reference evidence="7" key="1">
    <citation type="journal article" date="2015" name="Nat. Plants">
        <title>Genome expansion of Arabis alpina linked with retrotransposition and reduced symmetric DNA methylation.</title>
        <authorList>
            <person name="Willing E.M."/>
            <person name="Rawat V."/>
            <person name="Mandakova T."/>
            <person name="Maumus F."/>
            <person name="James G.V."/>
            <person name="Nordstroem K.J."/>
            <person name="Becker C."/>
            <person name="Warthmann N."/>
            <person name="Chica C."/>
            <person name="Szarzynska B."/>
            <person name="Zytnicki M."/>
            <person name="Albani M.C."/>
            <person name="Kiefer C."/>
            <person name="Bergonzi S."/>
            <person name="Castaings L."/>
            <person name="Mateos J.L."/>
            <person name="Berns M.C."/>
            <person name="Bujdoso N."/>
            <person name="Piofczyk T."/>
            <person name="de Lorenzo L."/>
            <person name="Barrero-Sicilia C."/>
            <person name="Mateos I."/>
            <person name="Piednoel M."/>
            <person name="Hagmann J."/>
            <person name="Chen-Min-Tao R."/>
            <person name="Iglesias-Fernandez R."/>
            <person name="Schuster S.C."/>
            <person name="Alonso-Blanco C."/>
            <person name="Roudier F."/>
            <person name="Carbonero P."/>
            <person name="Paz-Ares J."/>
            <person name="Davis S.J."/>
            <person name="Pecinka A."/>
            <person name="Quesneville H."/>
            <person name="Colot V."/>
            <person name="Lysak M.A."/>
            <person name="Weigel D."/>
            <person name="Coupland G."/>
            <person name="Schneeberger K."/>
        </authorList>
    </citation>
    <scope>NUCLEOTIDE SEQUENCE [LARGE SCALE GENOMIC DNA]</scope>
    <source>
        <strain evidence="7">cv. Pajares</strain>
    </source>
</reference>
<dbReference type="GO" id="GO:0046872">
    <property type="term" value="F:metal ion binding"/>
    <property type="evidence" value="ECO:0007669"/>
    <property type="project" value="UniProtKB-KW"/>
</dbReference>
<accession>A0A087HQK3</accession>
<dbReference type="InterPro" id="IPR042086">
    <property type="entry name" value="MeTrfase_capping"/>
</dbReference>
<sequence length="282" mass="31784">MSSSSRDSIMNSFSMNGGDGKNSYANNSSYQRDILSDTQLVVAENITAMLGELGFPEYIKVADLGCSSGPNTYLAMSGIVNTIIDSYHQKGRTDSPEIDCFLNDLPENDFNTTFKLLPSFQEGLKTDLKEREALDPKYRDSFHMWSVLSDSLLDLVSEGLVKESQVDAFNMPFYDPNEVEMKEVLEREGSFEINKIETREFAVHYASSSEDVVDESSDQFKKWQSIANIIRCISESILVPHFGEAIMDRLFHRYAIHVAKHLTVSTRPTKSTVNIIVSLTRK</sequence>
<gene>
    <name evidence="6" type="ordered locus">AALP_Aa1g252900</name>
</gene>
<dbReference type="GO" id="GO:0032259">
    <property type="term" value="P:methylation"/>
    <property type="evidence" value="ECO:0007669"/>
    <property type="project" value="UniProtKB-KW"/>
</dbReference>
<dbReference type="PANTHER" id="PTHR31009">
    <property type="entry name" value="S-ADENOSYL-L-METHIONINE:CARBOXYL METHYLTRANSFERASE FAMILY PROTEIN"/>
    <property type="match status" value="1"/>
</dbReference>
<dbReference type="InterPro" id="IPR005299">
    <property type="entry name" value="MeTrfase_7"/>
</dbReference>
<evidence type="ECO:0000256" key="4">
    <source>
        <dbReference type="ARBA" id="ARBA00022723"/>
    </source>
</evidence>
<dbReference type="Proteomes" id="UP000029120">
    <property type="component" value="Chromosome 1"/>
</dbReference>
<dbReference type="SUPFAM" id="SSF53335">
    <property type="entry name" value="S-adenosyl-L-methionine-dependent methyltransferases"/>
    <property type="match status" value="1"/>
</dbReference>
<evidence type="ECO:0000256" key="5">
    <source>
        <dbReference type="ARBA" id="ARBA00022842"/>
    </source>
</evidence>
<name>A0A087HQK3_ARAAL</name>
<dbReference type="EMBL" id="CM002869">
    <property type="protein sequence ID" value="KFK44405.1"/>
    <property type="molecule type" value="Genomic_DNA"/>
</dbReference>
<protein>
    <submittedName>
        <fullName evidence="6">Uncharacterized protein</fullName>
    </submittedName>
</protein>
<dbReference type="Gene3D" id="1.10.1200.270">
    <property type="entry name" value="Methyltransferase, alpha-helical capping domain"/>
    <property type="match status" value="2"/>
</dbReference>
<evidence type="ECO:0000256" key="3">
    <source>
        <dbReference type="ARBA" id="ARBA00022691"/>
    </source>
</evidence>
<dbReference type="InterPro" id="IPR029063">
    <property type="entry name" value="SAM-dependent_MTases_sf"/>
</dbReference>
<dbReference type="GO" id="GO:0008168">
    <property type="term" value="F:methyltransferase activity"/>
    <property type="evidence" value="ECO:0007669"/>
    <property type="project" value="UniProtKB-KW"/>
</dbReference>
<keyword evidence="4" id="KW-0479">Metal-binding</keyword>
<dbReference type="AlphaFoldDB" id="A0A087HQK3"/>
<evidence type="ECO:0000313" key="6">
    <source>
        <dbReference type="EMBL" id="KFK44405.1"/>
    </source>
</evidence>
<dbReference type="OMA" id="IMSVERE"/>
<evidence type="ECO:0000256" key="2">
    <source>
        <dbReference type="ARBA" id="ARBA00022679"/>
    </source>
</evidence>
<dbReference type="eggNOG" id="ENOG502QQVK">
    <property type="taxonomic scope" value="Eukaryota"/>
</dbReference>
<keyword evidence="7" id="KW-1185">Reference proteome</keyword>
<dbReference type="Pfam" id="PF03492">
    <property type="entry name" value="Methyltransf_7"/>
    <property type="match status" value="2"/>
</dbReference>
<evidence type="ECO:0000256" key="1">
    <source>
        <dbReference type="ARBA" id="ARBA00022603"/>
    </source>
</evidence>
<dbReference type="OrthoDB" id="1523883at2759"/>
<keyword evidence="1" id="KW-0489">Methyltransferase</keyword>
<organism evidence="6 7">
    <name type="scientific">Arabis alpina</name>
    <name type="common">Alpine rock-cress</name>
    <dbReference type="NCBI Taxonomy" id="50452"/>
    <lineage>
        <taxon>Eukaryota</taxon>
        <taxon>Viridiplantae</taxon>
        <taxon>Streptophyta</taxon>
        <taxon>Embryophyta</taxon>
        <taxon>Tracheophyta</taxon>
        <taxon>Spermatophyta</taxon>
        <taxon>Magnoliopsida</taxon>
        <taxon>eudicotyledons</taxon>
        <taxon>Gunneridae</taxon>
        <taxon>Pentapetalae</taxon>
        <taxon>rosids</taxon>
        <taxon>malvids</taxon>
        <taxon>Brassicales</taxon>
        <taxon>Brassicaceae</taxon>
        <taxon>Arabideae</taxon>
        <taxon>Arabis</taxon>
    </lineage>
</organism>
<proteinExistence type="predicted"/>
<dbReference type="Gene3D" id="3.40.50.150">
    <property type="entry name" value="Vaccinia Virus protein VP39"/>
    <property type="match status" value="2"/>
</dbReference>
<keyword evidence="5" id="KW-0460">Magnesium</keyword>
<evidence type="ECO:0000313" key="7">
    <source>
        <dbReference type="Proteomes" id="UP000029120"/>
    </source>
</evidence>
<dbReference type="Gramene" id="KFK44405">
    <property type="protein sequence ID" value="KFK44405"/>
    <property type="gene ID" value="AALP_AA1G252900"/>
</dbReference>